<evidence type="ECO:0000313" key="4">
    <source>
        <dbReference type="Proteomes" id="UP000037035"/>
    </source>
</evidence>
<evidence type="ECO:0000256" key="2">
    <source>
        <dbReference type="SAM" id="SignalP"/>
    </source>
</evidence>
<dbReference type="EMBL" id="LAVV01007089">
    <property type="protein sequence ID" value="KNZ57151.1"/>
    <property type="molecule type" value="Genomic_DNA"/>
</dbReference>
<dbReference type="OrthoDB" id="2497608at2759"/>
<dbReference type="AlphaFoldDB" id="A0A0L6V8K6"/>
<reference evidence="3 4" key="1">
    <citation type="submission" date="2015-08" db="EMBL/GenBank/DDBJ databases">
        <title>Next Generation Sequencing and Analysis of the Genome of Puccinia sorghi L Schw, the Causal Agent of Maize Common Rust.</title>
        <authorList>
            <person name="Rochi L."/>
            <person name="Burguener G."/>
            <person name="Darino M."/>
            <person name="Turjanski A."/>
            <person name="Kreff E."/>
            <person name="Dieguez M.J."/>
            <person name="Sacco F."/>
        </authorList>
    </citation>
    <scope>NUCLEOTIDE SEQUENCE [LARGE SCALE GENOMIC DNA]</scope>
    <source>
        <strain evidence="3 4">RO10H11247</strain>
    </source>
</reference>
<evidence type="ECO:0000256" key="1">
    <source>
        <dbReference type="SAM" id="MobiDB-lite"/>
    </source>
</evidence>
<sequence length="387" mass="41095">MKSCHVALVVSALAMTASGVSIGSLPPSPTKASRDSRQYKSALEVQPNNSRRQALGPLARTHKRAEASRNLSRGEKTFSRGNIENQSPTFEEYIASFPHETKRNLRAKLANHPSSSKATTSVHGSALSGDIPGFVDIALPDQDAGVARTVSGLAYSMNSDSATGELELGTSSSHSTQFFMSPVKNGVGSSLYRLRVPVMDSTTLQSADHCATFPISPAGPLSLKKCGSMPGFSQTFSYDPASGELSPVYQEGPSPSLVAGGQNVLSHQINKRQFYRVSDCGPASHNLSKRARTTSSSQPSGILYFVPAEGVKSVESSPILKHSDQAGLFDAKVSIRVHKQIATSFPLHHGRSFEPKISHTNFGGDNAAVALLFACAAGVKNVPWILT</sequence>
<proteinExistence type="predicted"/>
<keyword evidence="4" id="KW-1185">Reference proteome</keyword>
<organism evidence="3 4">
    <name type="scientific">Puccinia sorghi</name>
    <dbReference type="NCBI Taxonomy" id="27349"/>
    <lineage>
        <taxon>Eukaryota</taxon>
        <taxon>Fungi</taxon>
        <taxon>Dikarya</taxon>
        <taxon>Basidiomycota</taxon>
        <taxon>Pucciniomycotina</taxon>
        <taxon>Pucciniomycetes</taxon>
        <taxon>Pucciniales</taxon>
        <taxon>Pucciniaceae</taxon>
        <taxon>Puccinia</taxon>
    </lineage>
</organism>
<feature type="chain" id="PRO_5005568372" evidence="2">
    <location>
        <begin position="20"/>
        <end position="387"/>
    </location>
</feature>
<name>A0A0L6V8K6_9BASI</name>
<evidence type="ECO:0000313" key="3">
    <source>
        <dbReference type="EMBL" id="KNZ57151.1"/>
    </source>
</evidence>
<feature type="signal peptide" evidence="2">
    <location>
        <begin position="1"/>
        <end position="19"/>
    </location>
</feature>
<dbReference type="Proteomes" id="UP000037035">
    <property type="component" value="Unassembled WGS sequence"/>
</dbReference>
<comment type="caution">
    <text evidence="3">The sequence shown here is derived from an EMBL/GenBank/DDBJ whole genome shotgun (WGS) entry which is preliminary data.</text>
</comment>
<accession>A0A0L6V8K6</accession>
<protein>
    <submittedName>
        <fullName evidence="3">Uncharacterized protein</fullName>
    </submittedName>
</protein>
<dbReference type="STRING" id="27349.A0A0L6V8K6"/>
<gene>
    <name evidence="3" type="ORF">VP01_2227g1</name>
</gene>
<feature type="compositionally biased region" description="Basic and acidic residues" evidence="1">
    <location>
        <begin position="64"/>
        <end position="73"/>
    </location>
</feature>
<keyword evidence="2" id="KW-0732">Signal</keyword>
<feature type="region of interest" description="Disordered" evidence="1">
    <location>
        <begin position="20"/>
        <end position="73"/>
    </location>
</feature>
<dbReference type="VEuPathDB" id="FungiDB:VP01_2227g1"/>